<dbReference type="Gene3D" id="3.40.50.2300">
    <property type="match status" value="1"/>
</dbReference>
<proteinExistence type="predicted"/>
<dbReference type="OrthoDB" id="279132at2"/>
<dbReference type="RefSeq" id="WP_145370184.1">
    <property type="nucleotide sequence ID" value="NZ_CP036275.1"/>
</dbReference>
<evidence type="ECO:0000313" key="1">
    <source>
        <dbReference type="EMBL" id="QDU38951.1"/>
    </source>
</evidence>
<keyword evidence="2" id="KW-1185">Reference proteome</keyword>
<dbReference type="AlphaFoldDB" id="A0A517Z942"/>
<dbReference type="EMBL" id="CP036275">
    <property type="protein sequence ID" value="QDU38951.1"/>
    <property type="molecule type" value="Genomic_DNA"/>
</dbReference>
<dbReference type="InterPro" id="IPR011006">
    <property type="entry name" value="CheY-like_superfamily"/>
</dbReference>
<organism evidence="1 2">
    <name type="scientific">Maioricimonas rarisocia</name>
    <dbReference type="NCBI Taxonomy" id="2528026"/>
    <lineage>
        <taxon>Bacteria</taxon>
        <taxon>Pseudomonadati</taxon>
        <taxon>Planctomycetota</taxon>
        <taxon>Planctomycetia</taxon>
        <taxon>Planctomycetales</taxon>
        <taxon>Planctomycetaceae</taxon>
        <taxon>Maioricimonas</taxon>
    </lineage>
</organism>
<evidence type="ECO:0008006" key="3">
    <source>
        <dbReference type="Google" id="ProtNLM"/>
    </source>
</evidence>
<protein>
    <recommendedName>
        <fullName evidence="3">Response regulator receiver domain protein</fullName>
    </recommendedName>
</protein>
<sequence>MSGRVLSIGQCGFDHGNLSRFLGQQFGVTVVAADDENEARDELERGEFRLVLINRKLDLDGSDGVGLLKRLKRDDLLGATPAMLVSNYADAQQSAVAAGAQPGFGKAEIGDPQVTARLAEVLSETSAEES</sequence>
<gene>
    <name evidence="1" type="ORF">Mal4_32830</name>
</gene>
<dbReference type="Proteomes" id="UP000320496">
    <property type="component" value="Chromosome"/>
</dbReference>
<reference evidence="1 2" key="1">
    <citation type="submission" date="2019-02" db="EMBL/GenBank/DDBJ databases">
        <title>Deep-cultivation of Planctomycetes and their phenomic and genomic characterization uncovers novel biology.</title>
        <authorList>
            <person name="Wiegand S."/>
            <person name="Jogler M."/>
            <person name="Boedeker C."/>
            <person name="Pinto D."/>
            <person name="Vollmers J."/>
            <person name="Rivas-Marin E."/>
            <person name="Kohn T."/>
            <person name="Peeters S.H."/>
            <person name="Heuer A."/>
            <person name="Rast P."/>
            <person name="Oberbeckmann S."/>
            <person name="Bunk B."/>
            <person name="Jeske O."/>
            <person name="Meyerdierks A."/>
            <person name="Storesund J.E."/>
            <person name="Kallscheuer N."/>
            <person name="Luecker S."/>
            <person name="Lage O.M."/>
            <person name="Pohl T."/>
            <person name="Merkel B.J."/>
            <person name="Hornburger P."/>
            <person name="Mueller R.-W."/>
            <person name="Bruemmer F."/>
            <person name="Labrenz M."/>
            <person name="Spormann A.M."/>
            <person name="Op den Camp H."/>
            <person name="Overmann J."/>
            <person name="Amann R."/>
            <person name="Jetten M.S.M."/>
            <person name="Mascher T."/>
            <person name="Medema M.H."/>
            <person name="Devos D.P."/>
            <person name="Kaster A.-K."/>
            <person name="Ovreas L."/>
            <person name="Rohde M."/>
            <person name="Galperin M.Y."/>
            <person name="Jogler C."/>
        </authorList>
    </citation>
    <scope>NUCLEOTIDE SEQUENCE [LARGE SCALE GENOMIC DNA]</scope>
    <source>
        <strain evidence="1 2">Mal4</strain>
    </source>
</reference>
<evidence type="ECO:0000313" key="2">
    <source>
        <dbReference type="Proteomes" id="UP000320496"/>
    </source>
</evidence>
<dbReference type="SUPFAM" id="SSF52172">
    <property type="entry name" value="CheY-like"/>
    <property type="match status" value="1"/>
</dbReference>
<dbReference type="KEGG" id="mri:Mal4_32830"/>
<accession>A0A517Z942</accession>
<name>A0A517Z942_9PLAN</name>